<dbReference type="Proteomes" id="UP000176445">
    <property type="component" value="Unassembled WGS sequence"/>
</dbReference>
<protein>
    <submittedName>
        <fullName evidence="1">Uncharacterized protein</fullName>
    </submittedName>
</protein>
<name>A0A1F6CR14_9BACT</name>
<dbReference type="AlphaFoldDB" id="A0A1F6CR14"/>
<sequence length="60" mass="6340">MMKVSQKALDEAVRMAATALARNGQTSNGDVFDPAHQGQNNIAIATLASAIFLKHSADEL</sequence>
<accession>A0A1F6CR14</accession>
<reference evidence="1 2" key="1">
    <citation type="journal article" date="2016" name="Nat. Commun.">
        <title>Thousands of microbial genomes shed light on interconnected biogeochemical processes in an aquifer system.</title>
        <authorList>
            <person name="Anantharaman K."/>
            <person name="Brown C.T."/>
            <person name="Hug L.A."/>
            <person name="Sharon I."/>
            <person name="Castelle C.J."/>
            <person name="Probst A.J."/>
            <person name="Thomas B.C."/>
            <person name="Singh A."/>
            <person name="Wilkins M.J."/>
            <person name="Karaoz U."/>
            <person name="Brodie E.L."/>
            <person name="Williams K.H."/>
            <person name="Hubbard S.S."/>
            <person name="Banfield J.F."/>
        </authorList>
    </citation>
    <scope>NUCLEOTIDE SEQUENCE [LARGE SCALE GENOMIC DNA]</scope>
</reference>
<comment type="caution">
    <text evidence="1">The sequence shown here is derived from an EMBL/GenBank/DDBJ whole genome shotgun (WGS) entry which is preliminary data.</text>
</comment>
<proteinExistence type="predicted"/>
<evidence type="ECO:0000313" key="2">
    <source>
        <dbReference type="Proteomes" id="UP000176445"/>
    </source>
</evidence>
<organism evidence="1 2">
    <name type="scientific">Candidatus Kaiserbacteria bacterium RIFCSPHIGHO2_01_FULL_54_36b</name>
    <dbReference type="NCBI Taxonomy" id="1798483"/>
    <lineage>
        <taxon>Bacteria</taxon>
        <taxon>Candidatus Kaiseribacteriota</taxon>
    </lineage>
</organism>
<gene>
    <name evidence="1" type="ORF">A2704_06685</name>
</gene>
<dbReference type="EMBL" id="MFKW01000022">
    <property type="protein sequence ID" value="OGG51583.1"/>
    <property type="molecule type" value="Genomic_DNA"/>
</dbReference>
<evidence type="ECO:0000313" key="1">
    <source>
        <dbReference type="EMBL" id="OGG51583.1"/>
    </source>
</evidence>